<keyword evidence="1" id="KW-1133">Transmembrane helix</keyword>
<feature type="domain" description="SMODS and SLOG-associating 2TM effector" evidence="2">
    <location>
        <begin position="47"/>
        <end position="151"/>
    </location>
</feature>
<accession>A0A319CBH6</accession>
<evidence type="ECO:0000256" key="1">
    <source>
        <dbReference type="SAM" id="Phobius"/>
    </source>
</evidence>
<evidence type="ECO:0000313" key="4">
    <source>
        <dbReference type="Proteomes" id="UP000248340"/>
    </source>
</evidence>
<reference evidence="3 4" key="1">
    <citation type="submission" date="2016-12" db="EMBL/GenBank/DDBJ databases">
        <title>The genomes of Aspergillus section Nigri reveals drivers in fungal speciation.</title>
        <authorList>
            <consortium name="DOE Joint Genome Institute"/>
            <person name="Vesth T.C."/>
            <person name="Nybo J."/>
            <person name="Theobald S."/>
            <person name="Brandl J."/>
            <person name="Frisvad J.C."/>
            <person name="Nielsen K.F."/>
            <person name="Lyhne E.K."/>
            <person name="Kogle M.E."/>
            <person name="Kuo A."/>
            <person name="Riley R."/>
            <person name="Clum A."/>
            <person name="Nolan M."/>
            <person name="Lipzen A."/>
            <person name="Salamov A."/>
            <person name="Henrissat B."/>
            <person name="Wiebenga A."/>
            <person name="De Vries R.P."/>
            <person name="Grigoriev I.V."/>
            <person name="Mortensen U.H."/>
            <person name="Andersen M.R."/>
            <person name="Baker S.E."/>
        </authorList>
    </citation>
    <scope>NUCLEOTIDE SEQUENCE [LARGE SCALE GENOMIC DNA]</scope>
    <source>
        <strain evidence="3 4">CBS 121591</strain>
    </source>
</reference>
<keyword evidence="1" id="KW-0472">Membrane</keyword>
<dbReference type="AlphaFoldDB" id="A0A319CBH6"/>
<dbReference type="VEuPathDB" id="FungiDB:BO82DRAFT_402719"/>
<dbReference type="InterPro" id="IPR041622">
    <property type="entry name" value="SLATT_fungi"/>
</dbReference>
<protein>
    <recommendedName>
        <fullName evidence="2">SMODS and SLOG-associating 2TM effector domain-containing protein</fullName>
    </recommendedName>
</protein>
<dbReference type="PANTHER" id="PTHR38793">
    <property type="entry name" value="SLATT_FUNGAL DOMAIN-CONTAINING PROTEIN-RELATED"/>
    <property type="match status" value="1"/>
</dbReference>
<keyword evidence="1" id="KW-0812">Transmembrane</keyword>
<dbReference type="EMBL" id="KZ821704">
    <property type="protein sequence ID" value="PYH81141.1"/>
    <property type="molecule type" value="Genomic_DNA"/>
</dbReference>
<keyword evidence="4" id="KW-1185">Reference proteome</keyword>
<dbReference type="Pfam" id="PF18142">
    <property type="entry name" value="SLATT_fungal"/>
    <property type="match status" value="1"/>
</dbReference>
<feature type="transmembrane region" description="Helical" evidence="1">
    <location>
        <begin position="75"/>
        <end position="95"/>
    </location>
</feature>
<proteinExistence type="predicted"/>
<dbReference type="NCBIfam" id="NF033635">
    <property type="entry name" value="SLATT_fungal"/>
    <property type="match status" value="1"/>
</dbReference>
<dbReference type="Proteomes" id="UP000248340">
    <property type="component" value="Unassembled WGS sequence"/>
</dbReference>
<name>A0A319CBH6_9EURO</name>
<dbReference type="PANTHER" id="PTHR38793:SF3">
    <property type="entry name" value="SMODS AND SLOG-ASSOCIATING 2TM EFFECTOR DOMAIN-CONTAINING PROTEIN"/>
    <property type="match status" value="1"/>
</dbReference>
<dbReference type="RefSeq" id="XP_025491341.1">
    <property type="nucleotide sequence ID" value="XM_025639335.1"/>
</dbReference>
<evidence type="ECO:0000259" key="2">
    <source>
        <dbReference type="Pfam" id="PF18142"/>
    </source>
</evidence>
<organism evidence="3 4">
    <name type="scientific">Aspergillus uvarum CBS 121591</name>
    <dbReference type="NCBI Taxonomy" id="1448315"/>
    <lineage>
        <taxon>Eukaryota</taxon>
        <taxon>Fungi</taxon>
        <taxon>Dikarya</taxon>
        <taxon>Ascomycota</taxon>
        <taxon>Pezizomycotina</taxon>
        <taxon>Eurotiomycetes</taxon>
        <taxon>Eurotiomycetidae</taxon>
        <taxon>Eurotiales</taxon>
        <taxon>Aspergillaceae</taxon>
        <taxon>Aspergillus</taxon>
        <taxon>Aspergillus subgen. Circumdati</taxon>
    </lineage>
</organism>
<sequence>MPDTSLKEPDEERPPHRARIFEAGTTGLLASCARNTTTTAPSTTSSAPAFNVLTIAQMVVGARITALRPSGGAHLLAITVLRAVHTVIAGVLAFLKGRALPQRLRRNIFELRKVLNAIEETQVRLRYSDPEHFTAEEVMALMEEALRRYVAAEEIIENNQPGPQSLRVSLLGKARQGDEERGGGVHHSG</sequence>
<dbReference type="OrthoDB" id="4472872at2759"/>
<evidence type="ECO:0000313" key="3">
    <source>
        <dbReference type="EMBL" id="PYH81141.1"/>
    </source>
</evidence>
<gene>
    <name evidence="3" type="ORF">BO82DRAFT_402719</name>
</gene>
<dbReference type="GeneID" id="37142077"/>